<dbReference type="Proteomes" id="UP000800038">
    <property type="component" value="Unassembled WGS sequence"/>
</dbReference>
<keyword evidence="3" id="KW-1185">Reference proteome</keyword>
<name>A0A6A5SYD2_9PLEO</name>
<dbReference type="AlphaFoldDB" id="A0A6A5SYD2"/>
<proteinExistence type="predicted"/>
<feature type="region of interest" description="Disordered" evidence="1">
    <location>
        <begin position="1"/>
        <end position="51"/>
    </location>
</feature>
<organism evidence="2 3">
    <name type="scientific">Clathrospora elynae</name>
    <dbReference type="NCBI Taxonomy" id="706981"/>
    <lineage>
        <taxon>Eukaryota</taxon>
        <taxon>Fungi</taxon>
        <taxon>Dikarya</taxon>
        <taxon>Ascomycota</taxon>
        <taxon>Pezizomycotina</taxon>
        <taxon>Dothideomycetes</taxon>
        <taxon>Pleosporomycetidae</taxon>
        <taxon>Pleosporales</taxon>
        <taxon>Diademaceae</taxon>
        <taxon>Clathrospora</taxon>
    </lineage>
</organism>
<evidence type="ECO:0000313" key="2">
    <source>
        <dbReference type="EMBL" id="KAF1941977.1"/>
    </source>
</evidence>
<gene>
    <name evidence="2" type="ORF">EJ02DRAFT_454647</name>
</gene>
<protein>
    <submittedName>
        <fullName evidence="2">Uncharacterized protein</fullName>
    </submittedName>
</protein>
<sequence>MSQNPLSPSLNPLNLNPSPLSMSQNPLSPSHNPLNLNPSPLSMSQNRLSPSLNPLNLSSLSLSPHPITGISHAMNGFEYTHFGM</sequence>
<reference evidence="2" key="1">
    <citation type="journal article" date="2020" name="Stud. Mycol.">
        <title>101 Dothideomycetes genomes: a test case for predicting lifestyles and emergence of pathogens.</title>
        <authorList>
            <person name="Haridas S."/>
            <person name="Albert R."/>
            <person name="Binder M."/>
            <person name="Bloem J."/>
            <person name="Labutti K."/>
            <person name="Salamov A."/>
            <person name="Andreopoulos B."/>
            <person name="Baker S."/>
            <person name="Barry K."/>
            <person name="Bills G."/>
            <person name="Bluhm B."/>
            <person name="Cannon C."/>
            <person name="Castanera R."/>
            <person name="Culley D."/>
            <person name="Daum C."/>
            <person name="Ezra D."/>
            <person name="Gonzalez J."/>
            <person name="Henrissat B."/>
            <person name="Kuo A."/>
            <person name="Liang C."/>
            <person name="Lipzen A."/>
            <person name="Lutzoni F."/>
            <person name="Magnuson J."/>
            <person name="Mondo S."/>
            <person name="Nolan M."/>
            <person name="Ohm R."/>
            <person name="Pangilinan J."/>
            <person name="Park H.-J."/>
            <person name="Ramirez L."/>
            <person name="Alfaro M."/>
            <person name="Sun H."/>
            <person name="Tritt A."/>
            <person name="Yoshinaga Y."/>
            <person name="Zwiers L.-H."/>
            <person name="Turgeon B."/>
            <person name="Goodwin S."/>
            <person name="Spatafora J."/>
            <person name="Crous P."/>
            <person name="Grigoriev I."/>
        </authorList>
    </citation>
    <scope>NUCLEOTIDE SEQUENCE</scope>
    <source>
        <strain evidence="2">CBS 161.51</strain>
    </source>
</reference>
<evidence type="ECO:0000256" key="1">
    <source>
        <dbReference type="SAM" id="MobiDB-lite"/>
    </source>
</evidence>
<evidence type="ECO:0000313" key="3">
    <source>
        <dbReference type="Proteomes" id="UP000800038"/>
    </source>
</evidence>
<accession>A0A6A5SYD2</accession>
<dbReference type="EMBL" id="ML976040">
    <property type="protein sequence ID" value="KAF1941977.1"/>
    <property type="molecule type" value="Genomic_DNA"/>
</dbReference>